<feature type="transmembrane region" description="Helical" evidence="6">
    <location>
        <begin position="55"/>
        <end position="72"/>
    </location>
</feature>
<evidence type="ECO:0000256" key="6">
    <source>
        <dbReference type="RuleBase" id="RU366058"/>
    </source>
</evidence>
<evidence type="ECO:0000256" key="3">
    <source>
        <dbReference type="ARBA" id="ARBA00022692"/>
    </source>
</evidence>
<feature type="transmembrane region" description="Helical" evidence="6">
    <location>
        <begin position="153"/>
        <end position="173"/>
    </location>
</feature>
<evidence type="ECO:0000256" key="2">
    <source>
        <dbReference type="ARBA" id="ARBA00022475"/>
    </source>
</evidence>
<accession>A0A9C7LBR9</accession>
<evidence type="ECO:0000256" key="5">
    <source>
        <dbReference type="ARBA" id="ARBA00023136"/>
    </source>
</evidence>
<evidence type="ECO:0000313" key="9">
    <source>
        <dbReference type="Proteomes" id="UP000789845"/>
    </source>
</evidence>
<gene>
    <name evidence="8" type="ORF">NEOCIP111885_02568</name>
</gene>
<evidence type="ECO:0000256" key="4">
    <source>
        <dbReference type="ARBA" id="ARBA00022989"/>
    </source>
</evidence>
<dbReference type="GO" id="GO:0005886">
    <property type="term" value="C:plasma membrane"/>
    <property type="evidence" value="ECO:0007669"/>
    <property type="project" value="UniProtKB-SubCell"/>
</dbReference>
<keyword evidence="4 6" id="KW-1133">Transmembrane helix</keyword>
<evidence type="ECO:0000313" key="8">
    <source>
        <dbReference type="EMBL" id="CAG9608850.1"/>
    </source>
</evidence>
<dbReference type="InterPro" id="IPR032816">
    <property type="entry name" value="VTT_dom"/>
</dbReference>
<comment type="similarity">
    <text evidence="6">Belongs to the TVP38/TMEM64 family.</text>
</comment>
<feature type="transmembrane region" description="Helical" evidence="6">
    <location>
        <begin position="32"/>
        <end position="49"/>
    </location>
</feature>
<name>A0A9C7LBR9_9BACI</name>
<keyword evidence="9" id="KW-1185">Reference proteome</keyword>
<feature type="transmembrane region" description="Helical" evidence="6">
    <location>
        <begin position="129"/>
        <end position="147"/>
    </location>
</feature>
<feature type="domain" description="VTT" evidence="7">
    <location>
        <begin position="35"/>
        <end position="149"/>
    </location>
</feature>
<comment type="caution">
    <text evidence="8">The sequence shown here is derived from an EMBL/GenBank/DDBJ whole genome shotgun (WGS) entry which is preliminary data.</text>
</comment>
<proteinExistence type="inferred from homology"/>
<keyword evidence="5 6" id="KW-0472">Membrane</keyword>
<dbReference type="PANTHER" id="PTHR12677:SF59">
    <property type="entry name" value="GOLGI APPARATUS MEMBRANE PROTEIN TVP38-RELATED"/>
    <property type="match status" value="1"/>
</dbReference>
<keyword evidence="2 6" id="KW-1003">Cell membrane</keyword>
<sequence length="192" mass="22331">MDEQLTMVFILVESVGILAPLAFILFHLLRQFLFLPVAIVCIAGGILFGTVLGTVYSIIGLMLVSVIFYLVVNRMPKTLEKLYRIKVKWFGEYRNLTVGQIAILRLIPFIHFHLMNFCLMQRKKSFKEYVWGSFYSNIPLAFFYTIFGQFISRFTPTMILVILFALTVFVYLLREKIAVIQWGEFFKKARAS</sequence>
<protein>
    <recommendedName>
        <fullName evidence="6">TVP38/TMEM64 family membrane protein</fullName>
    </recommendedName>
</protein>
<dbReference type="AlphaFoldDB" id="A0A9C7LBR9"/>
<comment type="subcellular location">
    <subcellularLocation>
        <location evidence="1 6">Cell membrane</location>
        <topology evidence="1 6">Multi-pass membrane protein</topology>
    </subcellularLocation>
</comment>
<reference evidence="8" key="1">
    <citation type="submission" date="2021-10" db="EMBL/GenBank/DDBJ databases">
        <authorList>
            <person name="Criscuolo A."/>
        </authorList>
    </citation>
    <scope>NUCLEOTIDE SEQUENCE</scope>
    <source>
        <strain evidence="8">CIP111885</strain>
    </source>
</reference>
<feature type="transmembrane region" description="Helical" evidence="6">
    <location>
        <begin position="6"/>
        <end position="25"/>
    </location>
</feature>
<dbReference type="Proteomes" id="UP000789845">
    <property type="component" value="Unassembled WGS sequence"/>
</dbReference>
<dbReference type="PANTHER" id="PTHR12677">
    <property type="entry name" value="GOLGI APPARATUS MEMBRANE PROTEIN TVP38-RELATED"/>
    <property type="match status" value="1"/>
</dbReference>
<dbReference type="EMBL" id="CAKJTG010000013">
    <property type="protein sequence ID" value="CAG9608850.1"/>
    <property type="molecule type" value="Genomic_DNA"/>
</dbReference>
<dbReference type="InterPro" id="IPR015414">
    <property type="entry name" value="TMEM64"/>
</dbReference>
<dbReference type="Pfam" id="PF09335">
    <property type="entry name" value="VTT_dom"/>
    <property type="match status" value="1"/>
</dbReference>
<dbReference type="RefSeq" id="WP_230497094.1">
    <property type="nucleotide sequence ID" value="NZ_CAKJTG010000013.1"/>
</dbReference>
<evidence type="ECO:0000259" key="7">
    <source>
        <dbReference type="Pfam" id="PF09335"/>
    </source>
</evidence>
<evidence type="ECO:0000256" key="1">
    <source>
        <dbReference type="ARBA" id="ARBA00004651"/>
    </source>
</evidence>
<keyword evidence="3 6" id="KW-0812">Transmembrane</keyword>
<organism evidence="8 9">
    <name type="scientific">Pseudoneobacillus rhizosphaerae</name>
    <dbReference type="NCBI Taxonomy" id="2880968"/>
    <lineage>
        <taxon>Bacteria</taxon>
        <taxon>Bacillati</taxon>
        <taxon>Bacillota</taxon>
        <taxon>Bacilli</taxon>
        <taxon>Bacillales</taxon>
        <taxon>Bacillaceae</taxon>
        <taxon>Pseudoneobacillus</taxon>
    </lineage>
</organism>